<sequence>MEIAKAKIDIRLAEAKVRSIDRKCEENDKLPMKLLGLLFQGKNHFREECSSIWHSCVLRGNPRGLLYHFIGDANSISVGAGTNIHDNYLVHVAESKLSGNGLPTVIGDNVTVGNGSNELNFGEQVIVLFYMAALSKTRPILVLVQTRAGSLGDKRCDRPGPKLVSHI</sequence>
<dbReference type="AlphaFoldDB" id="A0A0D3E2P2"/>
<proteinExistence type="predicted"/>
<dbReference type="InterPro" id="IPR011004">
    <property type="entry name" value="Trimer_LpxA-like_sf"/>
</dbReference>
<organism evidence="1 2">
    <name type="scientific">Brassica oleracea var. oleracea</name>
    <dbReference type="NCBI Taxonomy" id="109376"/>
    <lineage>
        <taxon>Eukaryota</taxon>
        <taxon>Viridiplantae</taxon>
        <taxon>Streptophyta</taxon>
        <taxon>Embryophyta</taxon>
        <taxon>Tracheophyta</taxon>
        <taxon>Spermatophyta</taxon>
        <taxon>Magnoliopsida</taxon>
        <taxon>eudicotyledons</taxon>
        <taxon>Gunneridae</taxon>
        <taxon>Pentapetalae</taxon>
        <taxon>rosids</taxon>
        <taxon>malvids</taxon>
        <taxon>Brassicales</taxon>
        <taxon>Brassicaceae</taxon>
        <taxon>Brassiceae</taxon>
        <taxon>Brassica</taxon>
    </lineage>
</organism>
<reference evidence="1 2" key="1">
    <citation type="journal article" date="2014" name="Genome Biol.">
        <title>Transcriptome and methylome profiling reveals relics of genome dominance in the mesopolyploid Brassica oleracea.</title>
        <authorList>
            <person name="Parkin I.A."/>
            <person name="Koh C."/>
            <person name="Tang H."/>
            <person name="Robinson S.J."/>
            <person name="Kagale S."/>
            <person name="Clarke W.E."/>
            <person name="Town C.D."/>
            <person name="Nixon J."/>
            <person name="Krishnakumar V."/>
            <person name="Bidwell S.L."/>
            <person name="Denoeud F."/>
            <person name="Belcram H."/>
            <person name="Links M.G."/>
            <person name="Just J."/>
            <person name="Clarke C."/>
            <person name="Bender T."/>
            <person name="Huebert T."/>
            <person name="Mason A.S."/>
            <person name="Pires J.C."/>
            <person name="Barker G."/>
            <person name="Moore J."/>
            <person name="Walley P.G."/>
            <person name="Manoli S."/>
            <person name="Batley J."/>
            <person name="Edwards D."/>
            <person name="Nelson M.N."/>
            <person name="Wang X."/>
            <person name="Paterson A.H."/>
            <person name="King G."/>
            <person name="Bancroft I."/>
            <person name="Chalhoub B."/>
            <person name="Sharpe A.G."/>
        </authorList>
    </citation>
    <scope>NUCLEOTIDE SEQUENCE</scope>
    <source>
        <strain evidence="1 2">cv. TO1000</strain>
    </source>
</reference>
<dbReference type="Gene3D" id="2.160.10.10">
    <property type="entry name" value="Hexapeptide repeat proteins"/>
    <property type="match status" value="1"/>
</dbReference>
<name>A0A0D3E2P2_BRAOL</name>
<accession>A0A0D3E2P2</accession>
<dbReference type="PANTHER" id="PTHR13061:SF62">
    <property type="entry name" value="GAMMA CARBONIC ANHYDRASE 3, MITOCHONDRIAL"/>
    <property type="match status" value="1"/>
</dbReference>
<keyword evidence="2" id="KW-1185">Reference proteome</keyword>
<dbReference type="Proteomes" id="UP000032141">
    <property type="component" value="Chromosome C9"/>
</dbReference>
<dbReference type="STRING" id="109376.A0A0D3E2P2"/>
<dbReference type="PANTHER" id="PTHR13061">
    <property type="entry name" value="DYNACTIN SUBUNIT P25"/>
    <property type="match status" value="1"/>
</dbReference>
<dbReference type="Gramene" id="Bo9g021910.1">
    <property type="protein sequence ID" value="Bo9g021910.1"/>
    <property type="gene ID" value="Bo9g021910"/>
</dbReference>
<dbReference type="HOGENOM" id="CLU_1596809_0_0_1"/>
<reference evidence="1" key="2">
    <citation type="submission" date="2015-03" db="UniProtKB">
        <authorList>
            <consortium name="EnsemblPlants"/>
        </authorList>
    </citation>
    <scope>IDENTIFICATION</scope>
</reference>
<evidence type="ECO:0000313" key="2">
    <source>
        <dbReference type="Proteomes" id="UP000032141"/>
    </source>
</evidence>
<protein>
    <submittedName>
        <fullName evidence="1">Uncharacterized protein</fullName>
    </submittedName>
</protein>
<dbReference type="SUPFAM" id="SSF51161">
    <property type="entry name" value="Trimeric LpxA-like enzymes"/>
    <property type="match status" value="1"/>
</dbReference>
<dbReference type="InterPro" id="IPR050484">
    <property type="entry name" value="Transf_Hexapept/Carb_Anhydrase"/>
</dbReference>
<dbReference type="EnsemblPlants" id="Bo9g021910.1">
    <property type="protein sequence ID" value="Bo9g021910.1"/>
    <property type="gene ID" value="Bo9g021910"/>
</dbReference>
<evidence type="ECO:0000313" key="1">
    <source>
        <dbReference type="EnsemblPlants" id="Bo9g021910.1"/>
    </source>
</evidence>